<comment type="similarity">
    <text evidence="2">Belongs to the amino acid/polyamine transporter 2 family.</text>
</comment>
<dbReference type="GO" id="GO:0015179">
    <property type="term" value="F:L-amino acid transmembrane transporter activity"/>
    <property type="evidence" value="ECO:0007669"/>
    <property type="project" value="TreeGrafter"/>
</dbReference>
<feature type="domain" description="Amino acid transporter transmembrane" evidence="7">
    <location>
        <begin position="70"/>
        <end position="471"/>
    </location>
</feature>
<comment type="caution">
    <text evidence="8">The sequence shown here is derived from an EMBL/GenBank/DDBJ whole genome shotgun (WGS) entry which is preliminary data.</text>
</comment>
<feature type="transmembrane region" description="Helical" evidence="6">
    <location>
        <begin position="293"/>
        <end position="316"/>
    </location>
</feature>
<keyword evidence="5 6" id="KW-0472">Membrane</keyword>
<dbReference type="Pfam" id="PF01490">
    <property type="entry name" value="Aa_trans"/>
    <property type="match status" value="1"/>
</dbReference>
<keyword evidence="4 6" id="KW-1133">Transmembrane helix</keyword>
<evidence type="ECO:0000313" key="9">
    <source>
        <dbReference type="Proteomes" id="UP000305362"/>
    </source>
</evidence>
<dbReference type="Gene3D" id="1.20.1740.10">
    <property type="entry name" value="Amino acid/polyamine transporter I"/>
    <property type="match status" value="1"/>
</dbReference>
<dbReference type="AlphaFoldDB" id="A0AB74K8C0"/>
<evidence type="ECO:0000259" key="7">
    <source>
        <dbReference type="Pfam" id="PF01490"/>
    </source>
</evidence>
<feature type="transmembrane region" description="Helical" evidence="6">
    <location>
        <begin position="379"/>
        <end position="402"/>
    </location>
</feature>
<dbReference type="GO" id="GO:0016020">
    <property type="term" value="C:membrane"/>
    <property type="evidence" value="ECO:0007669"/>
    <property type="project" value="UniProtKB-SubCell"/>
</dbReference>
<feature type="transmembrane region" description="Helical" evidence="6">
    <location>
        <begin position="143"/>
        <end position="161"/>
    </location>
</feature>
<sequence>MSNGYTVSDEKNAVFEKSSSITSLSNNEHEAEKQEPHFRATLDPVDEVDAVVDPFASQLENNNDAVNFRNMGWISAGLLITCEQVALGILSFPSNYHQLGMFGGVFSTFCIGMLCWITGIWLVEFKKKFPGCLNYGDAGRIMFGRVGGIIFGYGLVLKSIFMAASHVLSGGIAFRKMIDNNALVCSIVWTVVMAVVSFLMSLSRRMEKLTALSIASVTAILTASFITVIATGVQDNTRLIPEGGEPVKWYAFENHGLIGTISALTDIIFGWGGQAIVLTVVSEMKRPDDFKKSLGIVQVLSITFYTIVGATIYSFGGQYVTSPSLTMTARPVMITAYAIALISIFVAGVVPVAAGAKLVYVQAFRHSKRLTEKSWRMRFAWMGIVGSFWILGWVIANLIPFFSESTDIHYSEMLSIISSIFSVWFALGLPGICILHLYRINNASWREVFTWKRIPVIALALLCICFSAVITPLGIYSAAEKIKEGYSSGEFGGPFTCAS</sequence>
<evidence type="ECO:0000256" key="6">
    <source>
        <dbReference type="SAM" id="Phobius"/>
    </source>
</evidence>
<gene>
    <name evidence="8" type="ORF">E3Q03_04275</name>
</gene>
<feature type="transmembrane region" description="Helical" evidence="6">
    <location>
        <begin position="99"/>
        <end position="123"/>
    </location>
</feature>
<accession>A0AB74K8C0</accession>
<organism evidence="8 9">
    <name type="scientific">Wallemia mellicola</name>
    <dbReference type="NCBI Taxonomy" id="1708541"/>
    <lineage>
        <taxon>Eukaryota</taxon>
        <taxon>Fungi</taxon>
        <taxon>Dikarya</taxon>
        <taxon>Basidiomycota</taxon>
        <taxon>Wallemiomycotina</taxon>
        <taxon>Wallemiomycetes</taxon>
        <taxon>Wallemiales</taxon>
        <taxon>Wallemiaceae</taxon>
        <taxon>Wallemia</taxon>
    </lineage>
</organism>
<dbReference type="Proteomes" id="UP000305362">
    <property type="component" value="Unassembled WGS sequence"/>
</dbReference>
<evidence type="ECO:0000256" key="5">
    <source>
        <dbReference type="ARBA" id="ARBA00023136"/>
    </source>
</evidence>
<evidence type="ECO:0000256" key="1">
    <source>
        <dbReference type="ARBA" id="ARBA00004141"/>
    </source>
</evidence>
<feature type="transmembrane region" description="Helical" evidence="6">
    <location>
        <begin position="73"/>
        <end position="93"/>
    </location>
</feature>
<name>A0AB74K8C0_9BASI</name>
<comment type="subcellular location">
    <subcellularLocation>
        <location evidence="1">Membrane</location>
        <topology evidence="1">Multi-pass membrane protein</topology>
    </subcellularLocation>
</comment>
<dbReference type="EMBL" id="SPRV01000089">
    <property type="protein sequence ID" value="TIC58433.1"/>
    <property type="molecule type" value="Genomic_DNA"/>
</dbReference>
<evidence type="ECO:0000313" key="8">
    <source>
        <dbReference type="EMBL" id="TIC58433.1"/>
    </source>
</evidence>
<feature type="transmembrane region" description="Helical" evidence="6">
    <location>
        <begin position="181"/>
        <end position="202"/>
    </location>
</feature>
<feature type="transmembrane region" description="Helical" evidence="6">
    <location>
        <begin position="336"/>
        <end position="359"/>
    </location>
</feature>
<keyword evidence="3 6" id="KW-0812">Transmembrane</keyword>
<protein>
    <recommendedName>
        <fullName evidence="7">Amino acid transporter transmembrane domain-containing protein</fullName>
    </recommendedName>
</protein>
<evidence type="ECO:0000256" key="4">
    <source>
        <dbReference type="ARBA" id="ARBA00022989"/>
    </source>
</evidence>
<evidence type="ECO:0000256" key="2">
    <source>
        <dbReference type="ARBA" id="ARBA00008066"/>
    </source>
</evidence>
<dbReference type="InterPro" id="IPR013057">
    <property type="entry name" value="AA_transpt_TM"/>
</dbReference>
<feature type="transmembrane region" description="Helical" evidence="6">
    <location>
        <begin position="209"/>
        <end position="233"/>
    </location>
</feature>
<evidence type="ECO:0000256" key="3">
    <source>
        <dbReference type="ARBA" id="ARBA00022692"/>
    </source>
</evidence>
<feature type="transmembrane region" description="Helical" evidence="6">
    <location>
        <begin position="456"/>
        <end position="479"/>
    </location>
</feature>
<dbReference type="PANTHER" id="PTHR22950">
    <property type="entry name" value="AMINO ACID TRANSPORTER"/>
    <property type="match status" value="1"/>
</dbReference>
<reference evidence="8 9" key="1">
    <citation type="submission" date="2019-03" db="EMBL/GenBank/DDBJ databases">
        <title>Sequencing 25 genomes of Wallemia mellicola.</title>
        <authorList>
            <person name="Gostincar C."/>
        </authorList>
    </citation>
    <scope>NUCLEOTIDE SEQUENCE [LARGE SCALE GENOMIC DNA]</scope>
    <source>
        <strain evidence="8 9">EXF-1277</strain>
    </source>
</reference>
<feature type="transmembrane region" description="Helical" evidence="6">
    <location>
        <begin position="414"/>
        <end position="435"/>
    </location>
</feature>
<feature type="transmembrane region" description="Helical" evidence="6">
    <location>
        <begin position="257"/>
        <end position="281"/>
    </location>
</feature>
<dbReference type="PANTHER" id="PTHR22950:SF479">
    <property type="entry name" value="AMINO ACID TRANSPORTER (EUROFUNG)-RELATED"/>
    <property type="match status" value="1"/>
</dbReference>
<proteinExistence type="inferred from homology"/>